<keyword evidence="5" id="KW-1185">Reference proteome</keyword>
<gene>
    <name evidence="4" type="ORF">NCTC11636_02096</name>
</gene>
<name>A0A448HIU9_9ACTO</name>
<organism evidence="4 5">
    <name type="scientific">Actinomyces howellii</name>
    <dbReference type="NCBI Taxonomy" id="52771"/>
    <lineage>
        <taxon>Bacteria</taxon>
        <taxon>Bacillati</taxon>
        <taxon>Actinomycetota</taxon>
        <taxon>Actinomycetes</taxon>
        <taxon>Actinomycetales</taxon>
        <taxon>Actinomycetaceae</taxon>
        <taxon>Actinomyces</taxon>
    </lineage>
</organism>
<dbReference type="InterPro" id="IPR004629">
    <property type="entry name" value="WecG_TagA_CpsF"/>
</dbReference>
<dbReference type="EMBL" id="LR134350">
    <property type="protein sequence ID" value="VEG29547.1"/>
    <property type="molecule type" value="Genomic_DNA"/>
</dbReference>
<accession>A0A448HIU9</accession>
<protein>
    <submittedName>
        <fullName evidence="4">Glycosyltransferase, WecB/TagA/CpsF family</fullName>
    </submittedName>
</protein>
<feature type="compositionally biased region" description="Low complexity" evidence="3">
    <location>
        <begin position="65"/>
        <end position="82"/>
    </location>
</feature>
<dbReference type="PANTHER" id="PTHR34136">
    <property type="match status" value="1"/>
</dbReference>
<reference evidence="4 5" key="1">
    <citation type="submission" date="2018-12" db="EMBL/GenBank/DDBJ databases">
        <authorList>
            <consortium name="Pathogen Informatics"/>
        </authorList>
    </citation>
    <scope>NUCLEOTIDE SEQUENCE [LARGE SCALE GENOMIC DNA]</scope>
    <source>
        <strain evidence="4 5">NCTC11636</strain>
    </source>
</reference>
<dbReference type="KEGG" id="ahw:NCTC11636_02096"/>
<evidence type="ECO:0000256" key="1">
    <source>
        <dbReference type="ARBA" id="ARBA00022676"/>
    </source>
</evidence>
<dbReference type="CDD" id="cd06533">
    <property type="entry name" value="Glyco_transf_WecG_TagA"/>
    <property type="match status" value="1"/>
</dbReference>
<dbReference type="PANTHER" id="PTHR34136:SF1">
    <property type="entry name" value="UDP-N-ACETYL-D-MANNOSAMINURONIC ACID TRANSFERASE"/>
    <property type="match status" value="1"/>
</dbReference>
<feature type="region of interest" description="Disordered" evidence="3">
    <location>
        <begin position="1"/>
        <end position="85"/>
    </location>
</feature>
<keyword evidence="1" id="KW-0328">Glycosyltransferase</keyword>
<dbReference type="RefSeq" id="WP_232009724.1">
    <property type="nucleotide sequence ID" value="NZ_LR134350.1"/>
</dbReference>
<dbReference type="Pfam" id="PF03808">
    <property type="entry name" value="Glyco_tran_WecG"/>
    <property type="match status" value="1"/>
</dbReference>
<keyword evidence="2 4" id="KW-0808">Transferase</keyword>
<dbReference type="Proteomes" id="UP000266895">
    <property type="component" value="Chromosome"/>
</dbReference>
<proteinExistence type="predicted"/>
<sequence length="329" mass="34985">MTSIALPVPGPGTTVPQTSPSSPSSPVPSSSRSARCTGRLRKVPAAVLRRPARRAEGPAEPPRAPEAFPEPAEPTQEPEALPVGQEAGRTVATETARDPLVAMARSVACPGTVTTWLNHWSVQHADWRSLERLDVVGVDGTLLQLALAVSGRRLARTSADLVLPTVLSQVLGPGARVALIGGRPGVAQAAAQRLSSTTVVAIDGFEDLAALRADPSCLVDFAPELVVLGLGAGLQDEVAVELHEVLPRAAICTAGGWIDQLAASEQYFPDWVHRMRLGWAWRIAHEPRRLLGRYTVDAVRFLAGFPSIVRRLDSLGGRCTTIGFDLRGR</sequence>
<feature type="compositionally biased region" description="Low complexity" evidence="3">
    <location>
        <begin position="11"/>
        <end position="31"/>
    </location>
</feature>
<dbReference type="AlphaFoldDB" id="A0A448HIU9"/>
<evidence type="ECO:0000256" key="2">
    <source>
        <dbReference type="ARBA" id="ARBA00022679"/>
    </source>
</evidence>
<evidence type="ECO:0000313" key="4">
    <source>
        <dbReference type="EMBL" id="VEG29547.1"/>
    </source>
</evidence>
<dbReference type="GO" id="GO:0016758">
    <property type="term" value="F:hexosyltransferase activity"/>
    <property type="evidence" value="ECO:0007669"/>
    <property type="project" value="TreeGrafter"/>
</dbReference>
<evidence type="ECO:0000313" key="5">
    <source>
        <dbReference type="Proteomes" id="UP000266895"/>
    </source>
</evidence>
<evidence type="ECO:0000256" key="3">
    <source>
        <dbReference type="SAM" id="MobiDB-lite"/>
    </source>
</evidence>